<feature type="region of interest" description="Disordered" evidence="1">
    <location>
        <begin position="1"/>
        <end position="58"/>
    </location>
</feature>
<proteinExistence type="predicted"/>
<gene>
    <name evidence="2" type="ORF">FQP90_18375</name>
</gene>
<accession>A0A558GS13</accession>
<name>A0A558GS13_PAENT</name>
<dbReference type="EMBL" id="VNFK01000017">
    <property type="protein sequence ID" value="TVU59671.1"/>
    <property type="molecule type" value="Genomic_DNA"/>
</dbReference>
<dbReference type="OrthoDB" id="4949528at2"/>
<feature type="compositionally biased region" description="Basic residues" evidence="1">
    <location>
        <begin position="27"/>
        <end position="36"/>
    </location>
</feature>
<dbReference type="Proteomes" id="UP000316500">
    <property type="component" value="Unassembled WGS sequence"/>
</dbReference>
<evidence type="ECO:0000256" key="1">
    <source>
        <dbReference type="SAM" id="MobiDB-lite"/>
    </source>
</evidence>
<evidence type="ECO:0000313" key="2">
    <source>
        <dbReference type="EMBL" id="TVU59671.1"/>
    </source>
</evidence>
<feature type="compositionally biased region" description="Polar residues" evidence="1">
    <location>
        <begin position="43"/>
        <end position="52"/>
    </location>
</feature>
<dbReference type="AlphaFoldDB" id="A0A558GS13"/>
<sequence length="76" mass="8423">MNLPLFHDPLQGAVTVDAPSRDPQLRRPAHTTRRQAHPATRSAKPSSNPTHSARQREVAKVAEDLQALMARTAHQQ</sequence>
<comment type="caution">
    <text evidence="2">The sequence shown here is derived from an EMBL/GenBank/DDBJ whole genome shotgun (WGS) entry which is preliminary data.</text>
</comment>
<dbReference type="RefSeq" id="WP_144652510.1">
    <property type="nucleotide sequence ID" value="NZ_VNFK01000017.1"/>
</dbReference>
<organism evidence="2 3">
    <name type="scientific">Paenarthrobacter nitroguajacolicus</name>
    <name type="common">Arthrobacter nitroguajacolicus</name>
    <dbReference type="NCBI Taxonomy" id="211146"/>
    <lineage>
        <taxon>Bacteria</taxon>
        <taxon>Bacillati</taxon>
        <taxon>Actinomycetota</taxon>
        <taxon>Actinomycetes</taxon>
        <taxon>Micrococcales</taxon>
        <taxon>Micrococcaceae</taxon>
        <taxon>Paenarthrobacter</taxon>
    </lineage>
</organism>
<protein>
    <submittedName>
        <fullName evidence="2">Uncharacterized protein</fullName>
    </submittedName>
</protein>
<evidence type="ECO:0000313" key="3">
    <source>
        <dbReference type="Proteomes" id="UP000316500"/>
    </source>
</evidence>
<reference evidence="2 3" key="1">
    <citation type="submission" date="2019-07" db="EMBL/GenBank/DDBJ databases">
        <title>Diversity of Bacteria from Kongsfjorden, Arctic.</title>
        <authorList>
            <person name="Yu Y."/>
        </authorList>
    </citation>
    <scope>NUCLEOTIDE SEQUENCE [LARGE SCALE GENOMIC DNA]</scope>
    <source>
        <strain evidence="2 3">SM1928</strain>
    </source>
</reference>